<sequence length="498" mass="51394">MTRFTVTISRHITECGPSIIGKVETVASASTVNDPDQRYLLRSNGWFATSDIKSTLSTQGYSTALNAESVDATAAVIGNVIGTAAQIAIGMAAAGAAGAPAPAPLEICSPKLKAAVDTLYPAGQPTLKKTVEVATAALAQRTSEVALLTAQAAADKSDKKLKAKLIKTLGDQETARQDLATKQDSYDRALKVSTNVQTVAWPNKSTEFYTAKPYSIDQSVLDNWLDPSVDGPSASKQLDLYLALFTQPDAGGWSTPKASPTPSLNLGLPIRLARPAKLLACVGSPCRGEFTPGQELASNETATDFAVLQVGPLYALPVSGGAFRSESASITLDANGVPTVLQTTQKVSGASELTSATKDAATQLASLPASLRSAELARTKAEIDQLNAESALQVAHQASGLQGQSGMLNAQTALINAQIANSAAQQNASIQGLQQAAGSINAQAAVMQAQAILATAQANDQVQEQTSTLGAQTTLINAKTALLNATVAQVRAQTAAIP</sequence>
<organism evidence="1 2">
    <name type="scientific">Pseudomonas putida</name>
    <name type="common">Arthrobacter siderocapsulatus</name>
    <dbReference type="NCBI Taxonomy" id="303"/>
    <lineage>
        <taxon>Bacteria</taxon>
        <taxon>Pseudomonadati</taxon>
        <taxon>Pseudomonadota</taxon>
        <taxon>Gammaproteobacteria</taxon>
        <taxon>Pseudomonadales</taxon>
        <taxon>Pseudomonadaceae</taxon>
        <taxon>Pseudomonas</taxon>
    </lineage>
</organism>
<reference evidence="1 2" key="1">
    <citation type="submission" date="2020-07" db="EMBL/GenBank/DDBJ databases">
        <title>Diversity of carbapenemase encoding genes among Pseudomonas putida group clinical isolates in a tertiary Brazilian hospital.</title>
        <authorList>
            <person name="Alberto-Lei F."/>
            <person name="Nodari C.S."/>
            <person name="Streling A.P."/>
            <person name="Paulino J.T."/>
            <person name="Bessa-Neto F.O."/>
            <person name="Cayo R."/>
            <person name="Gales A.C."/>
        </authorList>
    </citation>
    <scope>NUCLEOTIDE SEQUENCE [LARGE SCALE GENOMIC DNA]</scope>
    <source>
        <strain evidence="1 2">12464</strain>
    </source>
</reference>
<evidence type="ECO:0000313" key="1">
    <source>
        <dbReference type="EMBL" id="MBA6119036.1"/>
    </source>
</evidence>
<dbReference type="Proteomes" id="UP000553948">
    <property type="component" value="Unassembled WGS sequence"/>
</dbReference>
<accession>A0A7W2QLM5</accession>
<gene>
    <name evidence="1" type="ORF">H4C47_25355</name>
</gene>
<name>A0A7W2QLM5_PSEPU</name>
<protein>
    <submittedName>
        <fullName evidence="1">Uncharacterized protein</fullName>
    </submittedName>
</protein>
<dbReference type="AlphaFoldDB" id="A0A7W2QLM5"/>
<evidence type="ECO:0000313" key="2">
    <source>
        <dbReference type="Proteomes" id="UP000553948"/>
    </source>
</evidence>
<comment type="caution">
    <text evidence="1">The sequence shown here is derived from an EMBL/GenBank/DDBJ whole genome shotgun (WGS) entry which is preliminary data.</text>
</comment>
<dbReference type="RefSeq" id="WP_028697891.1">
    <property type="nucleotide sequence ID" value="NZ_CP060529.1"/>
</dbReference>
<dbReference type="EMBL" id="JACGDG010000032">
    <property type="protein sequence ID" value="MBA6119036.1"/>
    <property type="molecule type" value="Genomic_DNA"/>
</dbReference>
<proteinExistence type="predicted"/>